<accession>A0A0A8ZBE5</accession>
<organism evidence="1">
    <name type="scientific">Arundo donax</name>
    <name type="common">Giant reed</name>
    <name type="synonym">Donax arundinaceus</name>
    <dbReference type="NCBI Taxonomy" id="35708"/>
    <lineage>
        <taxon>Eukaryota</taxon>
        <taxon>Viridiplantae</taxon>
        <taxon>Streptophyta</taxon>
        <taxon>Embryophyta</taxon>
        <taxon>Tracheophyta</taxon>
        <taxon>Spermatophyta</taxon>
        <taxon>Magnoliopsida</taxon>
        <taxon>Liliopsida</taxon>
        <taxon>Poales</taxon>
        <taxon>Poaceae</taxon>
        <taxon>PACMAD clade</taxon>
        <taxon>Arundinoideae</taxon>
        <taxon>Arundineae</taxon>
        <taxon>Arundo</taxon>
    </lineage>
</organism>
<protein>
    <submittedName>
        <fullName evidence="1">Uncharacterized protein</fullName>
    </submittedName>
</protein>
<dbReference type="AlphaFoldDB" id="A0A0A8ZBE5"/>
<sequence>MLSDAHEQDHALAPGMVIGGDGTAALPHGAVGRQCVRLEVRARRCLMVEVRAQWAAC</sequence>
<name>A0A0A8ZBE5_ARUDO</name>
<evidence type="ECO:0000313" key="1">
    <source>
        <dbReference type="EMBL" id="JAD35013.1"/>
    </source>
</evidence>
<reference evidence="1" key="1">
    <citation type="submission" date="2014-09" db="EMBL/GenBank/DDBJ databases">
        <authorList>
            <person name="Magalhaes I.L.F."/>
            <person name="Oliveira U."/>
            <person name="Santos F.R."/>
            <person name="Vidigal T.H.D.A."/>
            <person name="Brescovit A.D."/>
            <person name="Santos A.J."/>
        </authorList>
    </citation>
    <scope>NUCLEOTIDE SEQUENCE</scope>
    <source>
        <tissue evidence="1">Shoot tissue taken approximately 20 cm above the soil surface</tissue>
    </source>
</reference>
<reference evidence="1" key="2">
    <citation type="journal article" date="2015" name="Data Brief">
        <title>Shoot transcriptome of the giant reed, Arundo donax.</title>
        <authorList>
            <person name="Barrero R.A."/>
            <person name="Guerrero F.D."/>
            <person name="Moolhuijzen P."/>
            <person name="Goolsby J.A."/>
            <person name="Tidwell J."/>
            <person name="Bellgard S.E."/>
            <person name="Bellgard M.I."/>
        </authorList>
    </citation>
    <scope>NUCLEOTIDE SEQUENCE</scope>
    <source>
        <tissue evidence="1">Shoot tissue taken approximately 20 cm above the soil surface</tissue>
    </source>
</reference>
<proteinExistence type="predicted"/>
<dbReference type="EMBL" id="GBRH01262882">
    <property type="protein sequence ID" value="JAD35013.1"/>
    <property type="molecule type" value="Transcribed_RNA"/>
</dbReference>